<accession>A0A6A0B9I6</accession>
<keyword evidence="3" id="KW-1185">Reference proteome</keyword>
<dbReference type="AlphaFoldDB" id="A0A6A0B9I6"/>
<feature type="transmembrane region" description="Helical" evidence="1">
    <location>
        <begin position="93"/>
        <end position="108"/>
    </location>
</feature>
<dbReference type="RefSeq" id="WP_172357828.1">
    <property type="nucleotide sequence ID" value="NZ_BLLH01000014.1"/>
</dbReference>
<reference evidence="2 3" key="1">
    <citation type="submission" date="2020-02" db="EMBL/GenBank/DDBJ databases">
        <title>Draft genome sequence of Lactococcus sp. Hs20B0-1.</title>
        <authorList>
            <person name="Noda S."/>
            <person name="Yuki M."/>
            <person name="Ohkuma M."/>
        </authorList>
    </citation>
    <scope>NUCLEOTIDE SEQUENCE [LARGE SCALE GENOMIC DNA]</scope>
    <source>
        <strain evidence="2 3">Hs20B0-1</strain>
    </source>
</reference>
<proteinExistence type="predicted"/>
<comment type="caution">
    <text evidence="2">The sequence shown here is derived from an EMBL/GenBank/DDBJ whole genome shotgun (WGS) entry which is preliminary data.</text>
</comment>
<gene>
    <name evidence="2" type="ORF">Hs20B_17830</name>
</gene>
<evidence type="ECO:0000313" key="2">
    <source>
        <dbReference type="EMBL" id="GFH41385.1"/>
    </source>
</evidence>
<keyword evidence="1" id="KW-1133">Transmembrane helix</keyword>
<sequence length="111" mass="12475">MTIKRFLKKYKDIILLNIYNSAIFTQLGNYSRAIPDKIDKVADLPVSHSILQFFGITSTHTLSTFTHSLPWVWIVSTIVVSVIIHFLKGALKIIIIVALLAIGLLAITRKI</sequence>
<evidence type="ECO:0000313" key="3">
    <source>
        <dbReference type="Proteomes" id="UP000475928"/>
    </source>
</evidence>
<keyword evidence="1" id="KW-0812">Transmembrane</keyword>
<keyword evidence="1" id="KW-0472">Membrane</keyword>
<protein>
    <submittedName>
        <fullName evidence="2">Uncharacterized protein</fullName>
    </submittedName>
</protein>
<name>A0A6A0B9I6_9LACT</name>
<dbReference type="EMBL" id="BLLH01000014">
    <property type="protein sequence ID" value="GFH41385.1"/>
    <property type="molecule type" value="Genomic_DNA"/>
</dbReference>
<feature type="transmembrane region" description="Helical" evidence="1">
    <location>
        <begin position="69"/>
        <end position="87"/>
    </location>
</feature>
<evidence type="ECO:0000256" key="1">
    <source>
        <dbReference type="SAM" id="Phobius"/>
    </source>
</evidence>
<dbReference type="Proteomes" id="UP000475928">
    <property type="component" value="Unassembled WGS sequence"/>
</dbReference>
<organism evidence="2 3">
    <name type="scientific">Pseudolactococcus insecticola</name>
    <dbReference type="NCBI Taxonomy" id="2709158"/>
    <lineage>
        <taxon>Bacteria</taxon>
        <taxon>Bacillati</taxon>
        <taxon>Bacillota</taxon>
        <taxon>Bacilli</taxon>
        <taxon>Lactobacillales</taxon>
        <taxon>Streptococcaceae</taxon>
        <taxon>Pseudolactococcus</taxon>
    </lineage>
</organism>